<feature type="transmembrane region" description="Helical" evidence="1">
    <location>
        <begin position="20"/>
        <end position="39"/>
    </location>
</feature>
<keyword evidence="1" id="KW-0472">Membrane</keyword>
<comment type="caution">
    <text evidence="3">The sequence shown here is derived from an EMBL/GenBank/DDBJ whole genome shotgun (WGS) entry which is preliminary data.</text>
</comment>
<evidence type="ECO:0000256" key="1">
    <source>
        <dbReference type="SAM" id="Phobius"/>
    </source>
</evidence>
<protein>
    <submittedName>
        <fullName evidence="3">Flp pilus assembly protein TadG</fullName>
    </submittedName>
</protein>
<keyword evidence="1" id="KW-1133">Transmembrane helix</keyword>
<evidence type="ECO:0000313" key="3">
    <source>
        <dbReference type="EMBL" id="MBB6409008.1"/>
    </source>
</evidence>
<feature type="domain" description="TadE-like" evidence="2">
    <location>
        <begin position="18"/>
        <end position="60"/>
    </location>
</feature>
<organism evidence="3 4">
    <name type="scientific">Mesorhizobium sangaii</name>
    <dbReference type="NCBI Taxonomy" id="505389"/>
    <lineage>
        <taxon>Bacteria</taxon>
        <taxon>Pseudomonadati</taxon>
        <taxon>Pseudomonadota</taxon>
        <taxon>Alphaproteobacteria</taxon>
        <taxon>Hyphomicrobiales</taxon>
        <taxon>Phyllobacteriaceae</taxon>
        <taxon>Mesorhizobium</taxon>
    </lineage>
</organism>
<dbReference type="RefSeq" id="WP_210333759.1">
    <property type="nucleotide sequence ID" value="NZ_JACHEF010000001.1"/>
</dbReference>
<dbReference type="Proteomes" id="UP000556329">
    <property type="component" value="Unassembled WGS sequence"/>
</dbReference>
<dbReference type="EMBL" id="JACHEF010000001">
    <property type="protein sequence ID" value="MBB6409008.1"/>
    <property type="molecule type" value="Genomic_DNA"/>
</dbReference>
<keyword evidence="1" id="KW-0812">Transmembrane</keyword>
<dbReference type="InterPro" id="IPR012495">
    <property type="entry name" value="TadE-like_dom"/>
</dbReference>
<dbReference type="Pfam" id="PF07811">
    <property type="entry name" value="TadE"/>
    <property type="match status" value="1"/>
</dbReference>
<gene>
    <name evidence="3" type="ORF">HNQ71_001652</name>
</gene>
<accession>A0A841P850</accession>
<sequence length="177" mass="18927">MFKMLSRYLSRFRRDQRGAVIVEMTLITPLMLILSAGVFEFGNLIHDKLLMEAGLTDGARFAARCNSQMYTDAGLGAINCSAIAANIAVFGNPTGTGSPRISGWQTSGATSYATVTMNNACKDTVVGGVTQYRSTTAQVCTVRAVGSYPYAGVGMLSFIGIGPLTIHGSHDERLIRF</sequence>
<keyword evidence="4" id="KW-1185">Reference proteome</keyword>
<dbReference type="AlphaFoldDB" id="A0A841P850"/>
<name>A0A841P850_9HYPH</name>
<proteinExistence type="predicted"/>
<evidence type="ECO:0000259" key="2">
    <source>
        <dbReference type="Pfam" id="PF07811"/>
    </source>
</evidence>
<evidence type="ECO:0000313" key="4">
    <source>
        <dbReference type="Proteomes" id="UP000556329"/>
    </source>
</evidence>
<reference evidence="3 4" key="1">
    <citation type="submission" date="2020-08" db="EMBL/GenBank/DDBJ databases">
        <title>Genomic Encyclopedia of Type Strains, Phase IV (KMG-IV): sequencing the most valuable type-strain genomes for metagenomic binning, comparative biology and taxonomic classification.</title>
        <authorList>
            <person name="Goeker M."/>
        </authorList>
    </citation>
    <scope>NUCLEOTIDE SEQUENCE [LARGE SCALE GENOMIC DNA]</scope>
    <source>
        <strain evidence="3 4">DSM 100039</strain>
    </source>
</reference>